<name>A0AAV4X6M8_CAEEX</name>
<protein>
    <submittedName>
        <fullName evidence="1">Uncharacterized protein</fullName>
    </submittedName>
</protein>
<sequence>MGLLTKLAAISPTCQGMISSNLPPPLFDLPPLHPLVYPPPQYSSHTRSYMIRGTKNANPKLYQKLTDAESKICSTVLIGFVESETPQTLQSFTFLPQMKMMSLPLEVIIEFRSCTFFSKSTKIEWFVKLDTFRTSRATVVAKLEIQNSPHEKCNEPYPTPKQLSRLFADDFLSKEGGGITRMECVDNVFF</sequence>
<keyword evidence="2" id="KW-1185">Reference proteome</keyword>
<reference evidence="1 2" key="1">
    <citation type="submission" date="2021-06" db="EMBL/GenBank/DDBJ databases">
        <title>Caerostris extrusa draft genome.</title>
        <authorList>
            <person name="Kono N."/>
            <person name="Arakawa K."/>
        </authorList>
    </citation>
    <scope>NUCLEOTIDE SEQUENCE [LARGE SCALE GENOMIC DNA]</scope>
</reference>
<dbReference type="Proteomes" id="UP001054945">
    <property type="component" value="Unassembled WGS sequence"/>
</dbReference>
<organism evidence="1 2">
    <name type="scientific">Caerostris extrusa</name>
    <name type="common">Bark spider</name>
    <name type="synonym">Caerostris bankana</name>
    <dbReference type="NCBI Taxonomy" id="172846"/>
    <lineage>
        <taxon>Eukaryota</taxon>
        <taxon>Metazoa</taxon>
        <taxon>Ecdysozoa</taxon>
        <taxon>Arthropoda</taxon>
        <taxon>Chelicerata</taxon>
        <taxon>Arachnida</taxon>
        <taxon>Araneae</taxon>
        <taxon>Araneomorphae</taxon>
        <taxon>Entelegynae</taxon>
        <taxon>Araneoidea</taxon>
        <taxon>Araneidae</taxon>
        <taxon>Caerostris</taxon>
    </lineage>
</organism>
<comment type="caution">
    <text evidence="1">The sequence shown here is derived from an EMBL/GenBank/DDBJ whole genome shotgun (WGS) entry which is preliminary data.</text>
</comment>
<proteinExistence type="predicted"/>
<dbReference type="AlphaFoldDB" id="A0AAV4X6M8"/>
<evidence type="ECO:0000313" key="1">
    <source>
        <dbReference type="EMBL" id="GIY89810.1"/>
    </source>
</evidence>
<dbReference type="EMBL" id="BPLR01017264">
    <property type="protein sequence ID" value="GIY89810.1"/>
    <property type="molecule type" value="Genomic_DNA"/>
</dbReference>
<evidence type="ECO:0000313" key="2">
    <source>
        <dbReference type="Proteomes" id="UP001054945"/>
    </source>
</evidence>
<gene>
    <name evidence="1" type="ORF">CEXT_661761</name>
</gene>
<accession>A0AAV4X6M8</accession>